<feature type="transmembrane region" description="Helical" evidence="11">
    <location>
        <begin position="279"/>
        <end position="296"/>
    </location>
</feature>
<dbReference type="FunFam" id="3.40.50.300:FF:000074">
    <property type="entry name" value="Multidrug resistance-associated protein 5 isoform 1"/>
    <property type="match status" value="1"/>
</dbReference>
<feature type="transmembrane region" description="Helical" evidence="11">
    <location>
        <begin position="240"/>
        <end position="259"/>
    </location>
</feature>
<accession>A0A8C2FE10</accession>
<dbReference type="AlphaFoldDB" id="A0A8C2FE10"/>
<feature type="domain" description="ABC transporter" evidence="12">
    <location>
        <begin position="1040"/>
        <end position="1272"/>
    </location>
</feature>
<dbReference type="CDD" id="cd03250">
    <property type="entry name" value="ABCC_MRP_domain1"/>
    <property type="match status" value="1"/>
</dbReference>
<feature type="transmembrane region" description="Helical" evidence="11">
    <location>
        <begin position="459"/>
        <end position="486"/>
    </location>
</feature>
<keyword evidence="5" id="KW-0677">Repeat</keyword>
<feature type="region of interest" description="Disordered" evidence="10">
    <location>
        <begin position="814"/>
        <end position="844"/>
    </location>
</feature>
<evidence type="ECO:0000256" key="11">
    <source>
        <dbReference type="SAM" id="Phobius"/>
    </source>
</evidence>
<evidence type="ECO:0000256" key="9">
    <source>
        <dbReference type="ARBA" id="ARBA00023136"/>
    </source>
</evidence>
<dbReference type="GO" id="GO:0016887">
    <property type="term" value="F:ATP hydrolysis activity"/>
    <property type="evidence" value="ECO:0007669"/>
    <property type="project" value="InterPro"/>
</dbReference>
<evidence type="ECO:0000256" key="4">
    <source>
        <dbReference type="ARBA" id="ARBA00022692"/>
    </source>
</evidence>
<dbReference type="InterPro" id="IPR003593">
    <property type="entry name" value="AAA+_ATPase"/>
</dbReference>
<dbReference type="PROSITE" id="PS00211">
    <property type="entry name" value="ABC_TRANSPORTER_1"/>
    <property type="match status" value="2"/>
</dbReference>
<keyword evidence="7" id="KW-0067">ATP-binding</keyword>
<keyword evidence="4 11" id="KW-0812">Transmembrane</keyword>
<dbReference type="FunFam" id="3.40.50.300:FF:000293">
    <property type="entry name" value="ATP binding cassette subfamily C member 1"/>
    <property type="match status" value="1"/>
</dbReference>
<dbReference type="Ensembl" id="ENSCCRT00020060524.1">
    <property type="protein sequence ID" value="ENSCCRP00020055081.1"/>
    <property type="gene ID" value="ENSCCRG00020023178.1"/>
</dbReference>
<comment type="similarity">
    <text evidence="2">Belongs to the ABC transporter superfamily. ABCC family. Conjugate transporter (TC 3.A.1.208) subfamily.</text>
</comment>
<evidence type="ECO:0000256" key="3">
    <source>
        <dbReference type="ARBA" id="ARBA00022448"/>
    </source>
</evidence>
<evidence type="ECO:0000313" key="14">
    <source>
        <dbReference type="Ensembl" id="ENSCCRP00020055081.1"/>
    </source>
</evidence>
<feature type="transmembrane region" description="Helical" evidence="11">
    <location>
        <begin position="353"/>
        <end position="375"/>
    </location>
</feature>
<dbReference type="SMART" id="SM00382">
    <property type="entry name" value="AAA"/>
    <property type="match status" value="2"/>
</dbReference>
<dbReference type="InterPro" id="IPR027417">
    <property type="entry name" value="P-loop_NTPase"/>
</dbReference>
<dbReference type="InterPro" id="IPR050173">
    <property type="entry name" value="ABC_transporter_C-like"/>
</dbReference>
<evidence type="ECO:0000256" key="10">
    <source>
        <dbReference type="SAM" id="MobiDB-lite"/>
    </source>
</evidence>
<feature type="domain" description="ABC transmembrane type-1" evidence="13">
    <location>
        <begin position="870"/>
        <end position="1001"/>
    </location>
</feature>
<evidence type="ECO:0000256" key="6">
    <source>
        <dbReference type="ARBA" id="ARBA00022741"/>
    </source>
</evidence>
<evidence type="ECO:0000259" key="12">
    <source>
        <dbReference type="PROSITE" id="PS50893"/>
    </source>
</evidence>
<dbReference type="Proteomes" id="UP000694701">
    <property type="component" value="Unplaced"/>
</dbReference>
<evidence type="ECO:0008006" key="16">
    <source>
        <dbReference type="Google" id="ProtNLM"/>
    </source>
</evidence>
<reference evidence="14" key="1">
    <citation type="submission" date="2025-08" db="UniProtKB">
        <authorList>
            <consortium name="Ensembl"/>
        </authorList>
    </citation>
    <scope>IDENTIFICATION</scope>
</reference>
<dbReference type="CDD" id="cd18595">
    <property type="entry name" value="ABC_6TM_MRP1_2_3_6_D1_like"/>
    <property type="match status" value="1"/>
</dbReference>
<dbReference type="GO" id="GO:0012505">
    <property type="term" value="C:endomembrane system"/>
    <property type="evidence" value="ECO:0007669"/>
    <property type="project" value="UniProtKB-SubCell"/>
</dbReference>
<evidence type="ECO:0000256" key="8">
    <source>
        <dbReference type="ARBA" id="ARBA00022989"/>
    </source>
</evidence>
<dbReference type="InterPro" id="IPR036640">
    <property type="entry name" value="ABC1_TM_sf"/>
</dbReference>
<evidence type="ECO:0000256" key="7">
    <source>
        <dbReference type="ARBA" id="ARBA00022840"/>
    </source>
</evidence>
<organism evidence="14 15">
    <name type="scientific">Cyprinus carpio</name>
    <name type="common">Common carp</name>
    <dbReference type="NCBI Taxonomy" id="7962"/>
    <lineage>
        <taxon>Eukaryota</taxon>
        <taxon>Metazoa</taxon>
        <taxon>Chordata</taxon>
        <taxon>Craniata</taxon>
        <taxon>Vertebrata</taxon>
        <taxon>Euteleostomi</taxon>
        <taxon>Actinopterygii</taxon>
        <taxon>Neopterygii</taxon>
        <taxon>Teleostei</taxon>
        <taxon>Ostariophysi</taxon>
        <taxon>Cypriniformes</taxon>
        <taxon>Cyprinidae</taxon>
        <taxon>Cyprininae</taxon>
        <taxon>Cyprinus</taxon>
    </lineage>
</organism>
<dbReference type="CDD" id="cd03244">
    <property type="entry name" value="ABCC_MRP_domain2"/>
    <property type="match status" value="1"/>
</dbReference>
<feature type="domain" description="ABC transporter" evidence="12">
    <location>
        <begin position="559"/>
        <end position="783"/>
    </location>
</feature>
<dbReference type="PROSITE" id="PS50893">
    <property type="entry name" value="ABC_TRANSPORTER_2"/>
    <property type="match status" value="2"/>
</dbReference>
<dbReference type="PANTHER" id="PTHR24223">
    <property type="entry name" value="ATP-BINDING CASSETTE SUB-FAMILY C"/>
    <property type="match status" value="1"/>
</dbReference>
<dbReference type="SUPFAM" id="SSF90123">
    <property type="entry name" value="ABC transporter transmembrane region"/>
    <property type="match status" value="2"/>
</dbReference>
<dbReference type="PANTHER" id="PTHR24223:SF339">
    <property type="entry name" value="ATP-BINDING CASSETTE SUB-FAMILY C MEMBER 6"/>
    <property type="match status" value="1"/>
</dbReference>
<dbReference type="Gene3D" id="1.20.1560.10">
    <property type="entry name" value="ABC transporter type 1, transmembrane domain"/>
    <property type="match status" value="2"/>
</dbReference>
<evidence type="ECO:0000313" key="15">
    <source>
        <dbReference type="Proteomes" id="UP000694701"/>
    </source>
</evidence>
<dbReference type="InterPro" id="IPR011527">
    <property type="entry name" value="ABC1_TM_dom"/>
</dbReference>
<dbReference type="GO" id="GO:0016020">
    <property type="term" value="C:membrane"/>
    <property type="evidence" value="ECO:0007669"/>
    <property type="project" value="InterPro"/>
</dbReference>
<feature type="transmembrane region" description="Helical" evidence="11">
    <location>
        <begin position="381"/>
        <end position="400"/>
    </location>
</feature>
<dbReference type="PROSITE" id="PS50929">
    <property type="entry name" value="ABC_TM1F"/>
    <property type="match status" value="2"/>
</dbReference>
<dbReference type="FunFam" id="1.20.1560.10:FF:000032">
    <property type="entry name" value="ATP-binding cassette sub-family C member 6"/>
    <property type="match status" value="1"/>
</dbReference>
<dbReference type="GO" id="GO:0005524">
    <property type="term" value="F:ATP binding"/>
    <property type="evidence" value="ECO:0007669"/>
    <property type="project" value="UniProtKB-KW"/>
</dbReference>
<feature type="transmembrane region" description="Helical" evidence="11">
    <location>
        <begin position="103"/>
        <end position="120"/>
    </location>
</feature>
<comment type="subcellular location">
    <subcellularLocation>
        <location evidence="1">Endomembrane system</location>
        <topology evidence="1">Multi-pass membrane protein</topology>
    </subcellularLocation>
</comment>
<dbReference type="GO" id="GO:0140359">
    <property type="term" value="F:ABC-type transporter activity"/>
    <property type="evidence" value="ECO:0007669"/>
    <property type="project" value="InterPro"/>
</dbReference>
<feature type="compositionally biased region" description="Basic and acidic residues" evidence="10">
    <location>
        <begin position="823"/>
        <end position="834"/>
    </location>
</feature>
<dbReference type="Gene3D" id="3.40.50.300">
    <property type="entry name" value="P-loop containing nucleotide triphosphate hydrolases"/>
    <property type="match status" value="2"/>
</dbReference>
<evidence type="ECO:0000259" key="13">
    <source>
        <dbReference type="PROSITE" id="PS50929"/>
    </source>
</evidence>
<proteinExistence type="inferred from homology"/>
<keyword evidence="8 11" id="KW-1133">Transmembrane helix</keyword>
<protein>
    <recommendedName>
        <fullName evidence="16">ATP-binding cassette, sub-family C (CFTR/MRP), member 6a</fullName>
    </recommendedName>
</protein>
<dbReference type="Pfam" id="PF00005">
    <property type="entry name" value="ABC_tran"/>
    <property type="match status" value="2"/>
</dbReference>
<keyword evidence="6" id="KW-0547">Nucleotide-binding</keyword>
<evidence type="ECO:0000256" key="1">
    <source>
        <dbReference type="ARBA" id="ARBA00004127"/>
    </source>
</evidence>
<dbReference type="SUPFAM" id="SSF52540">
    <property type="entry name" value="P-loop containing nucleoside triphosphate hydrolases"/>
    <property type="match status" value="2"/>
</dbReference>
<keyword evidence="3" id="KW-0813">Transport</keyword>
<keyword evidence="9 11" id="KW-0472">Membrane</keyword>
<sequence>FLFIIRANGLTLCFQDWNVTWYTAHPDLTQCFQHTVLVWFPCFYLWVCAPFYCLYLRFYDNGRISLSSLCCAKTQTDRNTLCPQILAVLVIHLERLRGFRSSIFLFLFWTLAVICSLVPLRANIQTIIDEVCAFPVYPTINPCPVEDASFLSKVLFWWYGRLVVKGYRSPLQAEDLWSLREEDTSEKIICDLEKEWSALNGTQALGYKLSEQTQLLRKLHKEQISGFCLLRTLAKNFGPYFLTGTLCLVIQDAFMFSIPQVLSLLLGFVRDEDAPLWKGYLFAFLMFLLSCLQSLFNHQYMYTCFSVGMRVKTAVMGLVYRKSLVINSAARRTCTVGEIVNLVSADTQKLMDFVVYFNAVWVAPIEIALCLFFLWQRLGPSALAGIATVILIFPLNGFIAKMRSKLQVQMKYMDGRIKLMNEILSGIKILKFYAWENAFRERVLGYREKELNALKKSQILYSISIASFNSSTFLIAFAMFGVYVLIDEKHVLDAQKVFVSMALINILKAPLSQLPFAMSTTMQAVVSLKRLGKFLCQDELKLDSVERAPYHPGEYIDGVVIDNGTFSWSKDSTPCLRRINVKGQRGSLVAVVGHVGSGKSSLLSAMLGEMEKKSGHVTVSGSVAYVPQQAWIQNATLKDNILFGHERKDSWYQSVLEACALLPDLGILPARDATEIGEKGLNLSGGQKQRVSLARAVYRKADIYLLDDPLSAVDAHVGQHIFENVIGPNGVLKNKTRILVTHGLSFLPQADLILVMEDGEITEMGSYAELLSRKNTFADFVKAFSVCERKESATHRGNGDMGSASIQTMEAISDTEQEQDQEEVGRLTHADKAHTGRVSNTATCPDISNNGQTHQHILSHVTQFQSLTSILLCFQSFYVATSCQLRRLESVSRSPIYTHFNETVQGAGVIRAFGEQSRFILLANSRVDHNQTSYFPRFVATRWLAVNLEFLGNLLVLAAAILSVMGRATLSPGIVGLAVSHSLQVTGILSWIVRAWTDVENNIVSVERVKEYAETTKEAPWTIEDSPLPSDWPKSGSIGFQEYGLQYRRGLDWALKEISLSVNEREKVGIVGRTGAGKSSLALGIFRILEAAKGKIFIDGINIAEIGLHQLRSRITIIPQDPVLFSGSLRMNLDPFDGYTDEEVWRALELAHLKNFVSGLPDKLNHECSEGGENLSLGQRQLVCLARALLRKTKILVLDEATAAVDLETDNLIQSTIRTQFEDCTVLTIAHRLNTIMDYTRVIVMDRGHIAEMDSPNNLISQRGQFYRMCREAGLV</sequence>
<feature type="transmembrane region" description="Helical" evidence="11">
    <location>
        <begin position="36"/>
        <end position="58"/>
    </location>
</feature>
<feature type="domain" description="ABC transmembrane type-1" evidence="13">
    <location>
        <begin position="242"/>
        <end position="523"/>
    </location>
</feature>
<dbReference type="Pfam" id="PF00664">
    <property type="entry name" value="ABC_membrane"/>
    <property type="match status" value="2"/>
</dbReference>
<dbReference type="InterPro" id="IPR003439">
    <property type="entry name" value="ABC_transporter-like_ATP-bd"/>
</dbReference>
<dbReference type="InterPro" id="IPR017871">
    <property type="entry name" value="ABC_transporter-like_CS"/>
</dbReference>
<evidence type="ECO:0000256" key="2">
    <source>
        <dbReference type="ARBA" id="ARBA00009726"/>
    </source>
</evidence>
<evidence type="ECO:0000256" key="5">
    <source>
        <dbReference type="ARBA" id="ARBA00022737"/>
    </source>
</evidence>
<name>A0A8C2FE10_CYPCA</name>